<evidence type="ECO:0000313" key="1">
    <source>
        <dbReference type="EMBL" id="UPV73879.1"/>
    </source>
</evidence>
<dbReference type="RefSeq" id="WP_248649929.1">
    <property type="nucleotide sequence ID" value="NZ_CP096659.1"/>
</dbReference>
<gene>
    <name evidence="1" type="ORF">M0R89_15210</name>
</gene>
<evidence type="ECO:0000313" key="2">
    <source>
        <dbReference type="Proteomes" id="UP000830729"/>
    </source>
</evidence>
<dbReference type="GeneID" id="72186575"/>
<organism evidence="1 2">
    <name type="scientific">Halorussus limi</name>
    <dbReference type="NCBI Taxonomy" id="2938695"/>
    <lineage>
        <taxon>Archaea</taxon>
        <taxon>Methanobacteriati</taxon>
        <taxon>Methanobacteriota</taxon>
        <taxon>Stenosarchaea group</taxon>
        <taxon>Halobacteria</taxon>
        <taxon>Halobacteriales</taxon>
        <taxon>Haladaptataceae</taxon>
        <taxon>Halorussus</taxon>
    </lineage>
</organism>
<keyword evidence="2" id="KW-1185">Reference proteome</keyword>
<accession>A0A8U0HSN4</accession>
<protein>
    <submittedName>
        <fullName evidence="1">Uncharacterized protein</fullName>
    </submittedName>
</protein>
<reference evidence="1 2" key="1">
    <citation type="submission" date="2022-04" db="EMBL/GenBank/DDBJ databases">
        <title>Diverse halophilic archaea isolated from saline environments.</title>
        <authorList>
            <person name="Cui H.-L."/>
        </authorList>
    </citation>
    <scope>NUCLEOTIDE SEQUENCE [LARGE SCALE GENOMIC DNA]</scope>
    <source>
        <strain evidence="1 2">XZYJT49</strain>
    </source>
</reference>
<dbReference type="KEGG" id="halx:M0R89_15210"/>
<sequence>MIEAPITRYYGALRTDLHPLGESLDTHDLHALNDLGVVPANGSLNELPAIVKIYVKLDDYWTRTHRSELNELFIDRRVHVLSCCMRGFRSRFPRRTLEVESGRSGRALDATLAPLLDNDFISRTDDKEAAYTVDEHHILYRRTERLFDTLLEQAPVLCDLLPPTNF</sequence>
<dbReference type="Proteomes" id="UP000830729">
    <property type="component" value="Chromosome"/>
</dbReference>
<dbReference type="AlphaFoldDB" id="A0A8U0HSN4"/>
<name>A0A8U0HSN4_9EURY</name>
<proteinExistence type="predicted"/>
<dbReference type="EMBL" id="CP096659">
    <property type="protein sequence ID" value="UPV73879.1"/>
    <property type="molecule type" value="Genomic_DNA"/>
</dbReference>